<dbReference type="PANTHER" id="PTHR44067:SF1">
    <property type="entry name" value="S-ADENOSYL-L-METHIONINE-DEPENDENT METHYLTRANSFERASES SUPERFAMILY PROTEIN"/>
    <property type="match status" value="1"/>
</dbReference>
<proteinExistence type="inferred from homology"/>
<dbReference type="InterPro" id="IPR053223">
    <property type="entry name" value="Prob_Methyltransferase"/>
</dbReference>
<evidence type="ECO:0000256" key="3">
    <source>
        <dbReference type="ARBA" id="ARBA00022603"/>
    </source>
</evidence>
<dbReference type="GO" id="GO:0012505">
    <property type="term" value="C:endomembrane system"/>
    <property type="evidence" value="ECO:0007669"/>
    <property type="project" value="UniProtKB-SubCell"/>
</dbReference>
<dbReference type="Proteomes" id="UP000655225">
    <property type="component" value="Unassembled WGS sequence"/>
</dbReference>
<dbReference type="OMA" id="MWKLPDD"/>
<dbReference type="GO" id="GO:0016020">
    <property type="term" value="C:membrane"/>
    <property type="evidence" value="ECO:0007669"/>
    <property type="project" value="UniProtKB-SubCell"/>
</dbReference>
<evidence type="ECO:0000256" key="2">
    <source>
        <dbReference type="ARBA" id="ARBA00008361"/>
    </source>
</evidence>
<comment type="similarity">
    <text evidence="2">Belongs to the methyltransferase superfamily.</text>
</comment>
<evidence type="ECO:0000256" key="5">
    <source>
        <dbReference type="ARBA" id="ARBA00037847"/>
    </source>
</evidence>
<dbReference type="GO" id="GO:0032259">
    <property type="term" value="P:methylation"/>
    <property type="evidence" value="ECO:0007669"/>
    <property type="project" value="UniProtKB-KW"/>
</dbReference>
<dbReference type="InterPro" id="IPR004159">
    <property type="entry name" value="Put_SAM_MeTrfase"/>
</dbReference>
<evidence type="ECO:0000313" key="7">
    <source>
        <dbReference type="Proteomes" id="UP000655225"/>
    </source>
</evidence>
<protein>
    <recommendedName>
        <fullName evidence="8">S-adenosyl-L-methionine-dependent methyltransferase</fullName>
    </recommendedName>
</protein>
<comment type="subcellular location">
    <subcellularLocation>
        <location evidence="5">Endomembrane system</location>
        <topology evidence="5">Single-pass membrane protein</topology>
    </subcellularLocation>
    <subcellularLocation>
        <location evidence="1">Membrane</location>
        <topology evidence="1">Single-pass type II membrane protein</topology>
    </subcellularLocation>
</comment>
<dbReference type="GO" id="GO:0008168">
    <property type="term" value="F:methyltransferase activity"/>
    <property type="evidence" value="ECO:0007669"/>
    <property type="project" value="UniProtKB-KW"/>
</dbReference>
<evidence type="ECO:0000313" key="6">
    <source>
        <dbReference type="EMBL" id="KAF8413252.1"/>
    </source>
</evidence>
<accession>A0A835DUT6</accession>
<dbReference type="Pfam" id="PF03141">
    <property type="entry name" value="Methyltransf_29"/>
    <property type="match status" value="1"/>
</dbReference>
<dbReference type="Gene3D" id="3.40.50.150">
    <property type="entry name" value="Vaccinia Virus protein VP39"/>
    <property type="match status" value="1"/>
</dbReference>
<comment type="caution">
    <text evidence="6">The sequence shown here is derived from an EMBL/GenBank/DDBJ whole genome shotgun (WGS) entry which is preliminary data.</text>
</comment>
<keyword evidence="7" id="KW-1185">Reference proteome</keyword>
<keyword evidence="3" id="KW-0489">Methyltransferase</keyword>
<dbReference type="OrthoDB" id="2013992at2759"/>
<dbReference type="EMBL" id="JABCRI010000001">
    <property type="protein sequence ID" value="KAF8413252.1"/>
    <property type="molecule type" value="Genomic_DNA"/>
</dbReference>
<gene>
    <name evidence="6" type="ORF">HHK36_001228</name>
</gene>
<sequence length="492" mass="57241">MRNQSLFVKLGVWRRKHSFICILGSLTLLLTIASLSKFYSLSSFLSSDTFCHHINLEGQGRTESGVGRTVKTVIQKIQEEMRELSELQTESSLVRYTAFLADILSLIESVQSSIAMIQGSREQGNGVRVVNPLSRPKQQFDEPADYFLVEEIRKYVKIKPNRLGKQNFMGANGTFTSIGHACFSMKKELEEYMDYDVGDICKDDWKIAQKLMVHGCDPLPRRRCFSRAPQLYSRPFPINESIWKLPDNRNVRWSQYKCKNFTCLASNETRKGFFKCADCFNLSDHEMPRWIKLFNLDPNLNMTSDFLITEVLDIKPREVRIGLDFSVGTGTFAARMREFNVTIVSATINLGAPFNEMIALRGLIPLYLTINQRLPFFDNTLDLIHTTRFLDGWIDFMLLDFVLYDWDRVLRPGGLLWIDSFFCLKEDLNDYLDAFKMLRYRKRKWIVVPKLDKDDREVFFSAVLEKPPRPFRFKNPLAISDFDVEFDYSLVF</sequence>
<dbReference type="SUPFAM" id="SSF53335">
    <property type="entry name" value="S-adenosyl-L-methionine-dependent methyltransferases"/>
    <property type="match status" value="1"/>
</dbReference>
<reference evidence="6 7" key="1">
    <citation type="submission" date="2020-04" db="EMBL/GenBank/DDBJ databases">
        <title>Plant Genome Project.</title>
        <authorList>
            <person name="Zhang R.-G."/>
        </authorList>
    </citation>
    <scope>NUCLEOTIDE SEQUENCE [LARGE SCALE GENOMIC DNA]</scope>
    <source>
        <strain evidence="6">YNK0</strain>
        <tissue evidence="6">Leaf</tissue>
    </source>
</reference>
<dbReference type="AlphaFoldDB" id="A0A835DUT6"/>
<keyword evidence="3" id="KW-0808">Transferase</keyword>
<evidence type="ECO:0000256" key="4">
    <source>
        <dbReference type="ARBA" id="ARBA00022968"/>
    </source>
</evidence>
<keyword evidence="4" id="KW-0735">Signal-anchor</keyword>
<evidence type="ECO:0000256" key="1">
    <source>
        <dbReference type="ARBA" id="ARBA00004606"/>
    </source>
</evidence>
<keyword evidence="4" id="KW-0812">Transmembrane</keyword>
<dbReference type="InterPro" id="IPR029063">
    <property type="entry name" value="SAM-dependent_MTases_sf"/>
</dbReference>
<evidence type="ECO:0008006" key="8">
    <source>
        <dbReference type="Google" id="ProtNLM"/>
    </source>
</evidence>
<dbReference type="PANTHER" id="PTHR44067">
    <property type="entry name" value="S-ADENOSYL-L-METHIONINE-DEPENDENT METHYLTRANSFERASE SUPERFAMILY PROTEIN-RELATED"/>
    <property type="match status" value="1"/>
</dbReference>
<name>A0A835DUT6_TETSI</name>
<organism evidence="6 7">
    <name type="scientific">Tetracentron sinense</name>
    <name type="common">Spur-leaf</name>
    <dbReference type="NCBI Taxonomy" id="13715"/>
    <lineage>
        <taxon>Eukaryota</taxon>
        <taxon>Viridiplantae</taxon>
        <taxon>Streptophyta</taxon>
        <taxon>Embryophyta</taxon>
        <taxon>Tracheophyta</taxon>
        <taxon>Spermatophyta</taxon>
        <taxon>Magnoliopsida</taxon>
        <taxon>Trochodendrales</taxon>
        <taxon>Trochodendraceae</taxon>
        <taxon>Tetracentron</taxon>
    </lineage>
</organism>